<comment type="caution">
    <text evidence="2">The sequence shown here is derived from an EMBL/GenBank/DDBJ whole genome shotgun (WGS) entry which is preliminary data.</text>
</comment>
<dbReference type="Proteomes" id="UP000315783">
    <property type="component" value="Unassembled WGS sequence"/>
</dbReference>
<evidence type="ECO:0000313" key="3">
    <source>
        <dbReference type="Proteomes" id="UP000315783"/>
    </source>
</evidence>
<protein>
    <submittedName>
        <fullName evidence="2">Uncharacterized protein</fullName>
    </submittedName>
</protein>
<accession>A0A545URZ1</accession>
<feature type="region of interest" description="Disordered" evidence="1">
    <location>
        <begin position="21"/>
        <end position="53"/>
    </location>
</feature>
<name>A0A545URZ1_9HYPO</name>
<organism evidence="2 3">
    <name type="scientific">Cordyceps javanica</name>
    <dbReference type="NCBI Taxonomy" id="43265"/>
    <lineage>
        <taxon>Eukaryota</taxon>
        <taxon>Fungi</taxon>
        <taxon>Dikarya</taxon>
        <taxon>Ascomycota</taxon>
        <taxon>Pezizomycotina</taxon>
        <taxon>Sordariomycetes</taxon>
        <taxon>Hypocreomycetidae</taxon>
        <taxon>Hypocreales</taxon>
        <taxon>Cordycipitaceae</taxon>
        <taxon>Cordyceps</taxon>
    </lineage>
</organism>
<dbReference type="EMBL" id="SPUK01000016">
    <property type="protein sequence ID" value="TQV92237.1"/>
    <property type="molecule type" value="Genomic_DNA"/>
</dbReference>
<keyword evidence="3" id="KW-1185">Reference proteome</keyword>
<feature type="compositionally biased region" description="Polar residues" evidence="1">
    <location>
        <begin position="42"/>
        <end position="53"/>
    </location>
</feature>
<dbReference type="AlphaFoldDB" id="A0A545URZ1"/>
<evidence type="ECO:0000313" key="2">
    <source>
        <dbReference type="EMBL" id="TQV92237.1"/>
    </source>
</evidence>
<proteinExistence type="predicted"/>
<sequence length="53" mass="5768">MMEPTTRSCSHMCHVLLATAPGMTTAHTKKTDSHDKKRKHSGTGNRTLGCSVQ</sequence>
<reference evidence="2 3" key="1">
    <citation type="journal article" date="2019" name="Appl. Microbiol. Biotechnol.">
        <title>Genome sequence of Isaria javanica and comparative genome analysis insights into family S53 peptidase evolution in fungal entomopathogens.</title>
        <authorList>
            <person name="Lin R."/>
            <person name="Zhang X."/>
            <person name="Xin B."/>
            <person name="Zou M."/>
            <person name="Gao Y."/>
            <person name="Qin F."/>
            <person name="Hu Q."/>
            <person name="Xie B."/>
            <person name="Cheng X."/>
        </authorList>
    </citation>
    <scope>NUCLEOTIDE SEQUENCE [LARGE SCALE GENOMIC DNA]</scope>
    <source>
        <strain evidence="2 3">IJ1G</strain>
    </source>
</reference>
<evidence type="ECO:0000256" key="1">
    <source>
        <dbReference type="SAM" id="MobiDB-lite"/>
    </source>
</evidence>
<gene>
    <name evidence="2" type="ORF">IF1G_09309</name>
</gene>